<accession>A0ABT5NZA4</accession>
<dbReference type="InterPro" id="IPR036890">
    <property type="entry name" value="HATPase_C_sf"/>
</dbReference>
<dbReference type="InterPro" id="IPR036097">
    <property type="entry name" value="HisK_dim/P_sf"/>
</dbReference>
<evidence type="ECO:0000256" key="12">
    <source>
        <dbReference type="ARBA" id="ARBA00022989"/>
    </source>
</evidence>
<evidence type="ECO:0000256" key="14">
    <source>
        <dbReference type="ARBA" id="ARBA00023136"/>
    </source>
</evidence>
<dbReference type="PROSITE" id="PS50110">
    <property type="entry name" value="RESPONSE_REGULATORY"/>
    <property type="match status" value="1"/>
</dbReference>
<keyword evidence="23" id="KW-1185">Reference proteome</keyword>
<dbReference type="CDD" id="cd00130">
    <property type="entry name" value="PAS"/>
    <property type="match status" value="1"/>
</dbReference>
<dbReference type="Pfam" id="PF00497">
    <property type="entry name" value="SBP_bac_3"/>
    <property type="match status" value="2"/>
</dbReference>
<dbReference type="SUPFAM" id="SSF47226">
    <property type="entry name" value="Histidine-containing phosphotransfer domain, HPT domain"/>
    <property type="match status" value="1"/>
</dbReference>
<dbReference type="Gene3D" id="3.40.190.10">
    <property type="entry name" value="Periplasmic binding protein-like II"/>
    <property type="match status" value="3"/>
</dbReference>
<dbReference type="SUPFAM" id="SSF55874">
    <property type="entry name" value="ATPase domain of HSP90 chaperone/DNA topoisomerase II/histidine kinase"/>
    <property type="match status" value="1"/>
</dbReference>
<evidence type="ECO:0000259" key="20">
    <source>
        <dbReference type="PROSITE" id="PS50112"/>
    </source>
</evidence>
<dbReference type="PROSITE" id="PS50112">
    <property type="entry name" value="PAS"/>
    <property type="match status" value="1"/>
</dbReference>
<dbReference type="Pfam" id="PF01627">
    <property type="entry name" value="Hpt"/>
    <property type="match status" value="1"/>
</dbReference>
<dbReference type="EC" id="2.7.13.3" evidence="3"/>
<dbReference type="Pfam" id="PF00512">
    <property type="entry name" value="HisKA"/>
    <property type="match status" value="1"/>
</dbReference>
<evidence type="ECO:0000256" key="1">
    <source>
        <dbReference type="ARBA" id="ARBA00000085"/>
    </source>
</evidence>
<keyword evidence="7" id="KW-0808">Transferase</keyword>
<dbReference type="InterPro" id="IPR004358">
    <property type="entry name" value="Sig_transdc_His_kin-like_C"/>
</dbReference>
<sequence>MTRTCVSSVGLLCLSLCFALAWGDAVFAGEAGLPYTSLQLTERAYVAPLATLSDDETAGLRSKSRLIVGTSAPDYPPLDISINGVMYDGVTAEYAGLIARILNVAVEVRQFASRQLAIQALKRGEIDLLGSANSYEQADAELILSLSYLEDQPVILTRVGEHAAVDSKLAGKKIAMLNHYLPAAAVHAFYPGATLQLYPSTASAVGAVAFALAKRNELLKRLVDKALLAVPANDSLAILRRWDLNGSYVFGSQRVQYSQTERDWIKNNPLVTVRVDYFDPPFSMVRESGEVVGVVDDLLKVVSAKTGISFRLLPSLPQPESQVVDALIAREVDIVGALSPDLMQDPRVSFSRPYVVSSLVLVARVDAQGIDSVASLAGKKLATVRGSRAAQEIRKELPSVTVIELASAAEGFEWVRKGKADALIDSLVSAQYQIAHEFNELGVVAVVGNAPQAISFATAYDNDVLYSILDKSLLTTPAQKIDAITEFWTDGQKARASFWEKNKNTIIRFGVLAMLLLFVCFAWAAYLRQQIVLRKNAEKALGDQLEFMSSLIDGTPHPIYVRDKNGLLLHCNASYLEALSVGRAEVIGKRLLETEFTDQAEAARYQQDFERVLKASIPVVSDRRIVLRNSSEARDIYHWILPFHDLQGEIKGVVGGWVDITARKELEARLVLAKEQADIANRAKTTFLATMSHEIRTPLNAVIGMLEMSLKKADQGQLDRFAIEVAYESANGLLELIGSILDIVRIETGHLSLSPARGNVKAIVTSVVQVFSGLARQKGILIKADIDTALEGDVLIDAMRFKQVVSNLVANAIKFTERGAVVVSLQRVPGSDSSADTVSFLLSVSDTGVGIAQADISKILAPFIQVSNAEQARKEGAGLGLAICKTLCELMGGELLVTSKLGQGTCVSVCLTLPVLEKLALTPPVVEGRDSCSRLALEVLIVDDHPANLLLLNRQLAYLGCNVLQANSAVEALTLWKAHPIDVLITDCNMPEMNGYALVKAIRALEQCQQRQACDVLGYTANAQADERERCMSAGMNDCLFKPARLVDLSEKLGAVKGRLSRRIDDLAHTAGVGLQADPYLLLEGCTRGDLLTELVMENERDISDLHAQLGNNREVLACIAHKIKGGVRLVKATTVIESCEALERVCASECTQDALRSAIAVVEEKVLELNEQLIALASAGKR</sequence>
<dbReference type="SUPFAM" id="SSF47384">
    <property type="entry name" value="Homodimeric domain of signal transducing histidine kinase"/>
    <property type="match status" value="1"/>
</dbReference>
<evidence type="ECO:0000313" key="23">
    <source>
        <dbReference type="Proteomes" id="UP001148203"/>
    </source>
</evidence>
<evidence type="ECO:0000313" key="22">
    <source>
        <dbReference type="EMBL" id="MDD0993441.1"/>
    </source>
</evidence>
<evidence type="ECO:0000256" key="16">
    <source>
        <dbReference type="SAM" id="Phobius"/>
    </source>
</evidence>
<dbReference type="Pfam" id="PF00072">
    <property type="entry name" value="Response_reg"/>
    <property type="match status" value="1"/>
</dbReference>
<reference evidence="22 23" key="1">
    <citation type="submission" date="2022-05" db="EMBL/GenBank/DDBJ databases">
        <title>Novel Pseudomonas spp. Isolated from a Rainbow Trout Aquaculture Facility.</title>
        <authorList>
            <person name="Testerman T."/>
            <person name="Graf J."/>
        </authorList>
    </citation>
    <scope>NUCLEOTIDE SEQUENCE [LARGE SCALE GENOMIC DNA]</scope>
    <source>
        <strain evidence="22 23">ID681</strain>
    </source>
</reference>
<dbReference type="CDD" id="cd00082">
    <property type="entry name" value="HisKA"/>
    <property type="match status" value="1"/>
</dbReference>
<dbReference type="PRINTS" id="PR00344">
    <property type="entry name" value="BCTRLSENSOR"/>
</dbReference>
<keyword evidence="14 16" id="KW-0472">Membrane</keyword>
<dbReference type="InterPro" id="IPR049870">
    <property type="entry name" value="BvgS-like_periplasmic1"/>
</dbReference>
<evidence type="ECO:0000259" key="21">
    <source>
        <dbReference type="PROSITE" id="PS50113"/>
    </source>
</evidence>
<evidence type="ECO:0000256" key="3">
    <source>
        <dbReference type="ARBA" id="ARBA00012438"/>
    </source>
</evidence>
<evidence type="ECO:0000256" key="8">
    <source>
        <dbReference type="ARBA" id="ARBA00022692"/>
    </source>
</evidence>
<comment type="caution">
    <text evidence="22">The sequence shown here is derived from an EMBL/GenBank/DDBJ whole genome shotgun (WGS) entry which is preliminary data.</text>
</comment>
<feature type="transmembrane region" description="Helical" evidence="16">
    <location>
        <begin position="506"/>
        <end position="526"/>
    </location>
</feature>
<keyword evidence="5" id="KW-0997">Cell inner membrane</keyword>
<dbReference type="InterPro" id="IPR001789">
    <property type="entry name" value="Sig_transdc_resp-reg_receiver"/>
</dbReference>
<evidence type="ECO:0000256" key="13">
    <source>
        <dbReference type="ARBA" id="ARBA00023012"/>
    </source>
</evidence>
<dbReference type="SMART" id="SM00388">
    <property type="entry name" value="HisKA"/>
    <property type="match status" value="1"/>
</dbReference>
<dbReference type="InterPro" id="IPR005467">
    <property type="entry name" value="His_kinase_dom"/>
</dbReference>
<evidence type="ECO:0000256" key="15">
    <source>
        <dbReference type="PROSITE-ProRule" id="PRU00169"/>
    </source>
</evidence>
<evidence type="ECO:0000256" key="5">
    <source>
        <dbReference type="ARBA" id="ARBA00022519"/>
    </source>
</evidence>
<dbReference type="SUPFAM" id="SSF55785">
    <property type="entry name" value="PYP-like sensor domain (PAS domain)"/>
    <property type="match status" value="1"/>
</dbReference>
<dbReference type="InterPro" id="IPR000014">
    <property type="entry name" value="PAS"/>
</dbReference>
<keyword evidence="11" id="KW-0067">ATP-binding</keyword>
<dbReference type="PROSITE" id="PS50113">
    <property type="entry name" value="PAC"/>
    <property type="match status" value="1"/>
</dbReference>
<feature type="domain" description="PAS" evidence="20">
    <location>
        <begin position="544"/>
        <end position="616"/>
    </location>
</feature>
<dbReference type="InterPro" id="IPR003594">
    <property type="entry name" value="HATPase_dom"/>
</dbReference>
<dbReference type="SMART" id="SM00448">
    <property type="entry name" value="REC"/>
    <property type="match status" value="1"/>
</dbReference>
<dbReference type="Pfam" id="PF08448">
    <property type="entry name" value="PAS_4"/>
    <property type="match status" value="1"/>
</dbReference>
<dbReference type="Gene3D" id="3.30.450.20">
    <property type="entry name" value="PAS domain"/>
    <property type="match status" value="1"/>
</dbReference>
<dbReference type="Gene3D" id="1.10.287.130">
    <property type="match status" value="1"/>
</dbReference>
<feature type="domain" description="PAC" evidence="21">
    <location>
        <begin position="621"/>
        <end position="672"/>
    </location>
</feature>
<comment type="subcellular location">
    <subcellularLocation>
        <location evidence="2">Cell inner membrane</location>
        <topology evidence="2">Multi-pass membrane protein</topology>
    </subcellularLocation>
</comment>
<dbReference type="InterPro" id="IPR011006">
    <property type="entry name" value="CheY-like_superfamily"/>
</dbReference>
<dbReference type="SUPFAM" id="SSF53850">
    <property type="entry name" value="Periplasmic binding protein-like II"/>
    <property type="match status" value="2"/>
</dbReference>
<protein>
    <recommendedName>
        <fullName evidence="3">histidine kinase</fullName>
        <ecNumber evidence="3">2.7.13.3</ecNumber>
    </recommendedName>
</protein>
<dbReference type="Pfam" id="PF02518">
    <property type="entry name" value="HATPase_c"/>
    <property type="match status" value="1"/>
</dbReference>
<keyword evidence="10" id="KW-0418">Kinase</keyword>
<dbReference type="PROSITE" id="PS50109">
    <property type="entry name" value="HIS_KIN"/>
    <property type="match status" value="1"/>
</dbReference>
<dbReference type="Gene3D" id="1.20.120.160">
    <property type="entry name" value="HPT domain"/>
    <property type="match status" value="1"/>
</dbReference>
<keyword evidence="12 16" id="KW-1133">Transmembrane helix</keyword>
<dbReference type="Proteomes" id="UP001148203">
    <property type="component" value="Unassembled WGS sequence"/>
</dbReference>
<evidence type="ECO:0000256" key="17">
    <source>
        <dbReference type="SAM" id="SignalP"/>
    </source>
</evidence>
<feature type="domain" description="Response regulatory" evidence="19">
    <location>
        <begin position="938"/>
        <end position="1057"/>
    </location>
</feature>
<dbReference type="InterPro" id="IPR003661">
    <property type="entry name" value="HisK_dim/P_dom"/>
</dbReference>
<dbReference type="InterPro" id="IPR001638">
    <property type="entry name" value="Solute-binding_3/MltF_N"/>
</dbReference>
<dbReference type="CDD" id="cd13705">
    <property type="entry name" value="PBP2_BvgS_D1"/>
    <property type="match status" value="1"/>
</dbReference>
<evidence type="ECO:0000259" key="19">
    <source>
        <dbReference type="PROSITE" id="PS50110"/>
    </source>
</evidence>
<dbReference type="Gene3D" id="3.40.50.2300">
    <property type="match status" value="1"/>
</dbReference>
<feature type="signal peptide" evidence="17">
    <location>
        <begin position="1"/>
        <end position="21"/>
    </location>
</feature>
<keyword evidence="8 16" id="KW-0812">Transmembrane</keyword>
<dbReference type="InterPro" id="IPR013656">
    <property type="entry name" value="PAS_4"/>
</dbReference>
<dbReference type="SMART" id="SM00091">
    <property type="entry name" value="PAS"/>
    <property type="match status" value="1"/>
</dbReference>
<proteinExistence type="predicted"/>
<dbReference type="InterPro" id="IPR000700">
    <property type="entry name" value="PAS-assoc_C"/>
</dbReference>
<dbReference type="SMART" id="SM00062">
    <property type="entry name" value="PBPb"/>
    <property type="match status" value="2"/>
</dbReference>
<dbReference type="PANTHER" id="PTHR43047">
    <property type="entry name" value="TWO-COMPONENT HISTIDINE PROTEIN KINASE"/>
    <property type="match status" value="1"/>
</dbReference>
<dbReference type="InterPro" id="IPR035965">
    <property type="entry name" value="PAS-like_dom_sf"/>
</dbReference>
<keyword evidence="13" id="KW-0902">Two-component regulatory system</keyword>
<dbReference type="InterPro" id="IPR008207">
    <property type="entry name" value="Sig_transdc_His_kin_Hpt_dom"/>
</dbReference>
<keyword evidence="9 17" id="KW-0732">Signal</keyword>
<evidence type="ECO:0000256" key="2">
    <source>
        <dbReference type="ARBA" id="ARBA00004429"/>
    </source>
</evidence>
<evidence type="ECO:0000256" key="9">
    <source>
        <dbReference type="ARBA" id="ARBA00022729"/>
    </source>
</evidence>
<keyword evidence="11" id="KW-0547">Nucleotide-binding</keyword>
<dbReference type="NCBIfam" id="TIGR00229">
    <property type="entry name" value="sensory_box"/>
    <property type="match status" value="1"/>
</dbReference>
<feature type="modified residue" description="4-aspartylphosphate" evidence="15">
    <location>
        <position position="987"/>
    </location>
</feature>
<dbReference type="SUPFAM" id="SSF52172">
    <property type="entry name" value="CheY-like"/>
    <property type="match status" value="1"/>
</dbReference>
<evidence type="ECO:0000259" key="18">
    <source>
        <dbReference type="PROSITE" id="PS50109"/>
    </source>
</evidence>
<organism evidence="22 23">
    <name type="scientific">Pseudomonas fontis</name>
    <dbReference type="NCBI Taxonomy" id="2942633"/>
    <lineage>
        <taxon>Bacteria</taxon>
        <taxon>Pseudomonadati</taxon>
        <taxon>Pseudomonadota</taxon>
        <taxon>Gammaproteobacteria</taxon>
        <taxon>Pseudomonadales</taxon>
        <taxon>Pseudomonadaceae</taxon>
        <taxon>Pseudomonas</taxon>
    </lineage>
</organism>
<comment type="catalytic activity">
    <reaction evidence="1">
        <text>ATP + protein L-histidine = ADP + protein N-phospho-L-histidine.</text>
        <dbReference type="EC" id="2.7.13.3"/>
    </reaction>
</comment>
<evidence type="ECO:0000256" key="4">
    <source>
        <dbReference type="ARBA" id="ARBA00022475"/>
    </source>
</evidence>
<dbReference type="PANTHER" id="PTHR43047:SF72">
    <property type="entry name" value="OSMOSENSING HISTIDINE PROTEIN KINASE SLN1"/>
    <property type="match status" value="1"/>
</dbReference>
<dbReference type="CDD" id="cd16922">
    <property type="entry name" value="HATPase_EvgS-ArcB-TorS-like"/>
    <property type="match status" value="1"/>
</dbReference>
<dbReference type="CDD" id="cd17546">
    <property type="entry name" value="REC_hyHK_CKI1_RcsC-like"/>
    <property type="match status" value="1"/>
</dbReference>
<evidence type="ECO:0000256" key="6">
    <source>
        <dbReference type="ARBA" id="ARBA00022553"/>
    </source>
</evidence>
<dbReference type="SMART" id="SM00387">
    <property type="entry name" value="HATPase_c"/>
    <property type="match status" value="1"/>
</dbReference>
<evidence type="ECO:0000256" key="10">
    <source>
        <dbReference type="ARBA" id="ARBA00022777"/>
    </source>
</evidence>
<dbReference type="EMBL" id="JAMDGY010000092">
    <property type="protein sequence ID" value="MDD0993441.1"/>
    <property type="molecule type" value="Genomic_DNA"/>
</dbReference>
<gene>
    <name evidence="22" type="ORF">M5G11_23220</name>
</gene>
<dbReference type="Gene3D" id="3.30.565.10">
    <property type="entry name" value="Histidine kinase-like ATPase, C-terminal domain"/>
    <property type="match status" value="1"/>
</dbReference>
<dbReference type="RefSeq" id="WP_273914005.1">
    <property type="nucleotide sequence ID" value="NZ_JAMDGX010000126.1"/>
</dbReference>
<evidence type="ECO:0000256" key="7">
    <source>
        <dbReference type="ARBA" id="ARBA00022679"/>
    </source>
</evidence>
<keyword evidence="4" id="KW-1003">Cell membrane</keyword>
<feature type="chain" id="PRO_5046664785" description="histidine kinase" evidence="17">
    <location>
        <begin position="22"/>
        <end position="1183"/>
    </location>
</feature>
<dbReference type="InterPro" id="IPR036641">
    <property type="entry name" value="HPT_dom_sf"/>
</dbReference>
<evidence type="ECO:0000256" key="11">
    <source>
        <dbReference type="ARBA" id="ARBA00022840"/>
    </source>
</evidence>
<keyword evidence="6 15" id="KW-0597">Phosphoprotein</keyword>
<name>A0ABT5NZA4_9PSED</name>
<feature type="domain" description="Histidine kinase" evidence="18">
    <location>
        <begin position="690"/>
        <end position="915"/>
    </location>
</feature>